<gene>
    <name evidence="2" type="ORF">BCR33DRAFT_235653</name>
</gene>
<dbReference type="AlphaFoldDB" id="A0A1Y2CB94"/>
<dbReference type="OrthoDB" id="10276168at2759"/>
<feature type="coiled-coil region" evidence="1">
    <location>
        <begin position="92"/>
        <end position="133"/>
    </location>
</feature>
<dbReference type="EMBL" id="MCGO01000023">
    <property type="protein sequence ID" value="ORY44114.1"/>
    <property type="molecule type" value="Genomic_DNA"/>
</dbReference>
<evidence type="ECO:0000256" key="1">
    <source>
        <dbReference type="SAM" id="Coils"/>
    </source>
</evidence>
<proteinExistence type="predicted"/>
<protein>
    <submittedName>
        <fullName evidence="2">Uncharacterized protein</fullName>
    </submittedName>
</protein>
<reference evidence="2 3" key="1">
    <citation type="submission" date="2016-07" db="EMBL/GenBank/DDBJ databases">
        <title>Pervasive Adenine N6-methylation of Active Genes in Fungi.</title>
        <authorList>
            <consortium name="DOE Joint Genome Institute"/>
            <person name="Mondo S.J."/>
            <person name="Dannebaum R.O."/>
            <person name="Kuo R.C."/>
            <person name="Labutti K."/>
            <person name="Haridas S."/>
            <person name="Kuo A."/>
            <person name="Salamov A."/>
            <person name="Ahrendt S.R."/>
            <person name="Lipzen A."/>
            <person name="Sullivan W."/>
            <person name="Andreopoulos W.B."/>
            <person name="Clum A."/>
            <person name="Lindquist E."/>
            <person name="Daum C."/>
            <person name="Ramamoorthy G.K."/>
            <person name="Gryganskyi A."/>
            <person name="Culley D."/>
            <person name="Magnuson J.K."/>
            <person name="James T.Y."/>
            <person name="O'Malley M.A."/>
            <person name="Stajich J.E."/>
            <person name="Spatafora J.W."/>
            <person name="Visel A."/>
            <person name="Grigoriev I.V."/>
        </authorList>
    </citation>
    <scope>NUCLEOTIDE SEQUENCE [LARGE SCALE GENOMIC DNA]</scope>
    <source>
        <strain evidence="2 3">JEL800</strain>
    </source>
</reference>
<evidence type="ECO:0000313" key="3">
    <source>
        <dbReference type="Proteomes" id="UP000193642"/>
    </source>
</evidence>
<keyword evidence="3" id="KW-1185">Reference proteome</keyword>
<sequence length="184" mass="20861">MSNLPPMIGGFDGNMDLDALLHKYASASKGIFENASSLLEAHDLGAKRLLLMKSIDEKRLINQNRYAERILKVERGLATASSIFTPNRNALKAKYTEELEAVNRDKAVLEQSILVDQNELRELEARIHKLNGTNGGVSYQAPHLLLDTINKILSIKRDSEEQYYSRILDRAIKQFHKVVFCYQS</sequence>
<organism evidence="2 3">
    <name type="scientific">Rhizoclosmatium globosum</name>
    <dbReference type="NCBI Taxonomy" id="329046"/>
    <lineage>
        <taxon>Eukaryota</taxon>
        <taxon>Fungi</taxon>
        <taxon>Fungi incertae sedis</taxon>
        <taxon>Chytridiomycota</taxon>
        <taxon>Chytridiomycota incertae sedis</taxon>
        <taxon>Chytridiomycetes</taxon>
        <taxon>Chytridiales</taxon>
        <taxon>Chytriomycetaceae</taxon>
        <taxon>Rhizoclosmatium</taxon>
    </lineage>
</organism>
<accession>A0A1Y2CB94</accession>
<dbReference type="Proteomes" id="UP000193642">
    <property type="component" value="Unassembled WGS sequence"/>
</dbReference>
<keyword evidence="1" id="KW-0175">Coiled coil</keyword>
<evidence type="ECO:0000313" key="2">
    <source>
        <dbReference type="EMBL" id="ORY44114.1"/>
    </source>
</evidence>
<name>A0A1Y2CB94_9FUNG</name>
<comment type="caution">
    <text evidence="2">The sequence shown here is derived from an EMBL/GenBank/DDBJ whole genome shotgun (WGS) entry which is preliminary data.</text>
</comment>